<dbReference type="InterPro" id="IPR029032">
    <property type="entry name" value="AhpD-like"/>
</dbReference>
<dbReference type="PANTHER" id="PTHR34846">
    <property type="entry name" value="4-CARBOXYMUCONOLACTONE DECARBOXYLASE FAMILY PROTEIN (AFU_ORTHOLOGUE AFUA_6G11590)"/>
    <property type="match status" value="1"/>
</dbReference>
<name>A0A4Y3QWX5_STRCI</name>
<dbReference type="Pfam" id="PF02627">
    <property type="entry name" value="CMD"/>
    <property type="match status" value="1"/>
</dbReference>
<evidence type="ECO:0000313" key="3">
    <source>
        <dbReference type="EMBL" id="GEB48928.1"/>
    </source>
</evidence>
<dbReference type="Gene3D" id="1.20.1290.10">
    <property type="entry name" value="AhpD-like"/>
    <property type="match status" value="1"/>
</dbReference>
<evidence type="ECO:0000256" key="1">
    <source>
        <dbReference type="SAM" id="MobiDB-lite"/>
    </source>
</evidence>
<keyword evidence="4" id="KW-1185">Reference proteome</keyword>
<dbReference type="RefSeq" id="WP_230988517.1">
    <property type="nucleotide sequence ID" value="NZ_BJMM01000004.1"/>
</dbReference>
<dbReference type="EMBL" id="BJMM01000004">
    <property type="protein sequence ID" value="GEB48928.1"/>
    <property type="molecule type" value="Genomic_DNA"/>
</dbReference>
<dbReference type="PANTHER" id="PTHR34846:SF10">
    <property type="entry name" value="CYTOPLASMIC PROTEIN"/>
    <property type="match status" value="1"/>
</dbReference>
<gene>
    <name evidence="3" type="ORF">SCA03_14790</name>
</gene>
<sequence>MGTPQPAQTAETAQSPQSAQTPRMQIWKAAPEVLKGMYAFQQAASAQGLEPAVQELVKIRASQLNKCAFCLDMHLAEAREQGEDQLRLDLVVAWEEAGTLFTEREQAALALTEAVTVLTDGHVPDEVYARAAHHFDEGELAALISQIVAINAWNRFAVTTRSVPQSLAARERAQGHGAGA</sequence>
<dbReference type="InterPro" id="IPR004675">
    <property type="entry name" value="AhpD_core"/>
</dbReference>
<protein>
    <submittedName>
        <fullName evidence="3">Alkyl hydroperoxide reductase AhpD</fullName>
    </submittedName>
</protein>
<evidence type="ECO:0000259" key="2">
    <source>
        <dbReference type="Pfam" id="PF02627"/>
    </source>
</evidence>
<dbReference type="Proteomes" id="UP000319210">
    <property type="component" value="Unassembled WGS sequence"/>
</dbReference>
<organism evidence="3 4">
    <name type="scientific">Streptomyces cacaoi</name>
    <dbReference type="NCBI Taxonomy" id="1898"/>
    <lineage>
        <taxon>Bacteria</taxon>
        <taxon>Bacillati</taxon>
        <taxon>Actinomycetota</taxon>
        <taxon>Actinomycetes</taxon>
        <taxon>Kitasatosporales</taxon>
        <taxon>Streptomycetaceae</taxon>
        <taxon>Streptomyces</taxon>
    </lineage>
</organism>
<evidence type="ECO:0000313" key="4">
    <source>
        <dbReference type="Proteomes" id="UP000319210"/>
    </source>
</evidence>
<dbReference type="NCBIfam" id="TIGR00778">
    <property type="entry name" value="ahpD_dom"/>
    <property type="match status" value="1"/>
</dbReference>
<dbReference type="InterPro" id="IPR003779">
    <property type="entry name" value="CMD-like"/>
</dbReference>
<accession>A0A4Y3QWX5</accession>
<proteinExistence type="predicted"/>
<dbReference type="SUPFAM" id="SSF69118">
    <property type="entry name" value="AhpD-like"/>
    <property type="match status" value="1"/>
</dbReference>
<dbReference type="AlphaFoldDB" id="A0A4Y3QWX5"/>
<reference evidence="3 4" key="1">
    <citation type="submission" date="2019-06" db="EMBL/GenBank/DDBJ databases">
        <title>Whole genome shotgun sequence of Streptomyces cacaoi subsp. cacaoi NBRC 12748.</title>
        <authorList>
            <person name="Hosoyama A."/>
            <person name="Uohara A."/>
            <person name="Ohji S."/>
            <person name="Ichikawa N."/>
        </authorList>
    </citation>
    <scope>NUCLEOTIDE SEQUENCE [LARGE SCALE GENOMIC DNA]</scope>
    <source>
        <strain evidence="3 4">NBRC 12748</strain>
    </source>
</reference>
<comment type="caution">
    <text evidence="3">The sequence shown here is derived from an EMBL/GenBank/DDBJ whole genome shotgun (WGS) entry which is preliminary data.</text>
</comment>
<dbReference type="GO" id="GO:0051920">
    <property type="term" value="F:peroxiredoxin activity"/>
    <property type="evidence" value="ECO:0007669"/>
    <property type="project" value="InterPro"/>
</dbReference>
<feature type="domain" description="Carboxymuconolactone decarboxylase-like" evidence="2">
    <location>
        <begin position="31"/>
        <end position="113"/>
    </location>
</feature>
<feature type="region of interest" description="Disordered" evidence="1">
    <location>
        <begin position="1"/>
        <end position="23"/>
    </location>
</feature>